<dbReference type="GO" id="GO:0042274">
    <property type="term" value="P:ribosomal small subunit biogenesis"/>
    <property type="evidence" value="ECO:0007669"/>
    <property type="project" value="InterPro"/>
</dbReference>
<feature type="compositionally biased region" description="Basic and acidic residues" evidence="3">
    <location>
        <begin position="194"/>
        <end position="209"/>
    </location>
</feature>
<feature type="compositionally biased region" description="Basic and acidic residues" evidence="3">
    <location>
        <begin position="364"/>
        <end position="405"/>
    </location>
</feature>
<proteinExistence type="inferred from homology"/>
<dbReference type="GO" id="GO:0005829">
    <property type="term" value="C:cytosol"/>
    <property type="evidence" value="ECO:0007669"/>
    <property type="project" value="TreeGrafter"/>
</dbReference>
<evidence type="ECO:0000256" key="2">
    <source>
        <dbReference type="ARBA" id="ARBA00021561"/>
    </source>
</evidence>
<dbReference type="AlphaFoldDB" id="A0A914C0B9"/>
<evidence type="ECO:0000256" key="1">
    <source>
        <dbReference type="ARBA" id="ARBA00009078"/>
    </source>
</evidence>
<dbReference type="GO" id="GO:0030688">
    <property type="term" value="C:preribosome, small subunit precursor"/>
    <property type="evidence" value="ECO:0007669"/>
    <property type="project" value="TreeGrafter"/>
</dbReference>
<feature type="region of interest" description="Disordered" evidence="3">
    <location>
        <begin position="356"/>
        <end position="420"/>
    </location>
</feature>
<reference evidence="5" key="1">
    <citation type="submission" date="2022-11" db="UniProtKB">
        <authorList>
            <consortium name="WormBaseParasite"/>
        </authorList>
    </citation>
    <scope>IDENTIFICATION</scope>
</reference>
<evidence type="ECO:0000313" key="4">
    <source>
        <dbReference type="Proteomes" id="UP000887540"/>
    </source>
</evidence>
<evidence type="ECO:0000313" key="5">
    <source>
        <dbReference type="WBParaSite" id="ACRNAN_Path_1423.g5589.t1"/>
    </source>
</evidence>
<keyword evidence="4" id="KW-1185">Reference proteome</keyword>
<accession>A0A914C0B9</accession>
<dbReference type="PANTHER" id="PTHR21531:SF0">
    <property type="entry name" value="PROTEIN LTV1 HOMOLOG"/>
    <property type="match status" value="1"/>
</dbReference>
<protein>
    <recommendedName>
        <fullName evidence="2">Protein LTV1 homolog</fullName>
    </recommendedName>
</protein>
<comment type="similarity">
    <text evidence="1">Belongs to the LTV1 family.</text>
</comment>
<evidence type="ECO:0000256" key="3">
    <source>
        <dbReference type="SAM" id="MobiDB-lite"/>
    </source>
</evidence>
<dbReference type="Proteomes" id="UP000887540">
    <property type="component" value="Unplaced"/>
</dbReference>
<feature type="compositionally biased region" description="Acidic residues" evidence="3">
    <location>
        <begin position="172"/>
        <end position="193"/>
    </location>
</feature>
<sequence>MVKKKAFIQKKNAVTYRLTDKTDKLVVGETHDVDMESSKSQEQDPIEERVKHGVYFDDDYDYMQHLKSRDEPITADGVEKIVISLPKGAIVMPKAIIENGGKEILGEVPNMADFDPEIAQALENSEDDGDLEDDFITLAGGPVNEACSSKTVKHEETLNRFQNYRERKTSMDSEDDDSYQEDYELDSDDDAESEEPKLEPPKNRTEGQKFLDDQFEKVIDDYEEEKIGEGDIEEEIVGFIEPDSNRFNDLVAEYQSKRSKIFLDDLDKPDEEIKRKTLEAAELEDQLPEETVKIKVDRLGGKRNRWDCESILSTYSNQYNHPTLICEPPKKRANGVTKRDLKELEKMDDEVISVTSRTSVSTFRPKDETPEERRARKSAIKEERRERRQEKKQNKLAFKAEKKQMDMQASKAPIKGIQLK</sequence>
<dbReference type="GO" id="GO:0005634">
    <property type="term" value="C:nucleus"/>
    <property type="evidence" value="ECO:0007669"/>
    <property type="project" value="TreeGrafter"/>
</dbReference>
<dbReference type="InterPro" id="IPR007307">
    <property type="entry name" value="Ltv1"/>
</dbReference>
<organism evidence="4 5">
    <name type="scientific">Acrobeloides nanus</name>
    <dbReference type="NCBI Taxonomy" id="290746"/>
    <lineage>
        <taxon>Eukaryota</taxon>
        <taxon>Metazoa</taxon>
        <taxon>Ecdysozoa</taxon>
        <taxon>Nematoda</taxon>
        <taxon>Chromadorea</taxon>
        <taxon>Rhabditida</taxon>
        <taxon>Tylenchina</taxon>
        <taxon>Cephalobomorpha</taxon>
        <taxon>Cephaloboidea</taxon>
        <taxon>Cephalobidae</taxon>
        <taxon>Acrobeloides</taxon>
    </lineage>
</organism>
<feature type="region of interest" description="Disordered" evidence="3">
    <location>
        <begin position="163"/>
        <end position="209"/>
    </location>
</feature>
<dbReference type="WBParaSite" id="ACRNAN_Path_1423.g5589.t1">
    <property type="protein sequence ID" value="ACRNAN_Path_1423.g5589.t1"/>
    <property type="gene ID" value="ACRNAN_Path_1423.g5589"/>
</dbReference>
<dbReference type="PANTHER" id="PTHR21531">
    <property type="entry name" value="LOW-TEMPERATURE VIABILITY PROTEIN LTV1-RELATED"/>
    <property type="match status" value="1"/>
</dbReference>
<dbReference type="GO" id="GO:0000056">
    <property type="term" value="P:ribosomal small subunit export from nucleus"/>
    <property type="evidence" value="ECO:0007669"/>
    <property type="project" value="TreeGrafter"/>
</dbReference>
<dbReference type="Pfam" id="PF04180">
    <property type="entry name" value="LTV"/>
    <property type="match status" value="1"/>
</dbReference>
<name>A0A914C0B9_9BILA</name>